<proteinExistence type="predicted"/>
<organism evidence="1">
    <name type="scientific">marine metagenome</name>
    <dbReference type="NCBI Taxonomy" id="408172"/>
    <lineage>
        <taxon>unclassified sequences</taxon>
        <taxon>metagenomes</taxon>
        <taxon>ecological metagenomes</taxon>
    </lineage>
</organism>
<evidence type="ECO:0000313" key="1">
    <source>
        <dbReference type="EMBL" id="SVC76095.1"/>
    </source>
</evidence>
<sequence>MNKLILAAISAVVAVAFSMSAALADGHCAKYADLKGKAWVDGDCMETPL</sequence>
<dbReference type="AlphaFoldDB" id="A0A382PTV4"/>
<protein>
    <submittedName>
        <fullName evidence="1">Uncharacterized protein</fullName>
    </submittedName>
</protein>
<gene>
    <name evidence="1" type="ORF">METZ01_LOCUS328949</name>
</gene>
<feature type="non-terminal residue" evidence="1">
    <location>
        <position position="49"/>
    </location>
</feature>
<reference evidence="1" key="1">
    <citation type="submission" date="2018-05" db="EMBL/GenBank/DDBJ databases">
        <authorList>
            <person name="Lanie J.A."/>
            <person name="Ng W.-L."/>
            <person name="Kazmierczak K.M."/>
            <person name="Andrzejewski T.M."/>
            <person name="Davidsen T.M."/>
            <person name="Wayne K.J."/>
            <person name="Tettelin H."/>
            <person name="Glass J.I."/>
            <person name="Rusch D."/>
            <person name="Podicherti R."/>
            <person name="Tsui H.-C.T."/>
            <person name="Winkler M.E."/>
        </authorList>
    </citation>
    <scope>NUCLEOTIDE SEQUENCE</scope>
</reference>
<name>A0A382PTV4_9ZZZZ</name>
<dbReference type="EMBL" id="UINC01109340">
    <property type="protein sequence ID" value="SVC76095.1"/>
    <property type="molecule type" value="Genomic_DNA"/>
</dbReference>
<accession>A0A382PTV4</accession>